<dbReference type="GO" id="GO:0016746">
    <property type="term" value="F:acyltransferase activity"/>
    <property type="evidence" value="ECO:0007669"/>
    <property type="project" value="UniProtKB-KW"/>
</dbReference>
<keyword evidence="2" id="KW-1003">Cell membrane</keyword>
<dbReference type="RefSeq" id="WP_076382789.1">
    <property type="nucleotide sequence ID" value="NZ_AP017422.1"/>
</dbReference>
<proteinExistence type="predicted"/>
<dbReference type="Pfam" id="PF03279">
    <property type="entry name" value="Lip_A_acyltrans"/>
    <property type="match status" value="1"/>
</dbReference>
<dbReference type="EMBL" id="FTOR01000017">
    <property type="protein sequence ID" value="SIT34563.1"/>
    <property type="molecule type" value="Genomic_DNA"/>
</dbReference>
<dbReference type="GO" id="GO:0005886">
    <property type="term" value="C:plasma membrane"/>
    <property type="evidence" value="ECO:0007669"/>
    <property type="project" value="UniProtKB-SubCell"/>
</dbReference>
<dbReference type="Proteomes" id="UP000186917">
    <property type="component" value="Unassembled WGS sequence"/>
</dbReference>
<dbReference type="PANTHER" id="PTHR30606">
    <property type="entry name" value="LIPID A BIOSYNTHESIS LAUROYL ACYLTRANSFERASE"/>
    <property type="match status" value="1"/>
</dbReference>
<protein>
    <submittedName>
        <fullName evidence="7">Lipid A biosynthesis acyltransferase</fullName>
    </submittedName>
</protein>
<keyword evidence="3" id="KW-0997">Cell inner membrane</keyword>
<evidence type="ECO:0000256" key="4">
    <source>
        <dbReference type="ARBA" id="ARBA00022679"/>
    </source>
</evidence>
<sequence>MSEEKYLAQCSQLLDGILPEGGIGADDTLNRTFNFVSANLLNFLPEIEADAHEQFFKDLLYHQKLSALDSNHPALVQALQLEGEFQQAMQLMQQGPCIICTFHMGSNRLLNHFLAYHQVPFAIVMANHIASGEGDGFQEMFAGVYQQQGGESLTLIEAQKPDAALKMLRELKKGKSLLVYIDGNTGAGDDSFRNENRCKIDFLGGSIYARSGVCYLAHLANVPVVTAVCYRQATNDIRLRFGSPVYPDIQQNRRAYATAATQAIYNFFTPLLKRYPEQWECWMYLHRNVDCNSMVAVDSAPQPGQPATGSFQLNKSRFGFFNIGEELYLFNKKTYTSYRVNHDIYQLLYTSFSKPVHSETVNTRVFEQLYANRVFVQAS</sequence>
<keyword evidence="4 7" id="KW-0808">Transferase</keyword>
<accession>A0A1N7RHF1</accession>
<gene>
    <name evidence="7" type="ORF">SAMN05421788_11734</name>
</gene>
<evidence type="ECO:0000313" key="8">
    <source>
        <dbReference type="Proteomes" id="UP000186917"/>
    </source>
</evidence>
<comment type="subcellular location">
    <subcellularLocation>
        <location evidence="1">Cell inner membrane</location>
    </subcellularLocation>
</comment>
<evidence type="ECO:0000256" key="3">
    <source>
        <dbReference type="ARBA" id="ARBA00022519"/>
    </source>
</evidence>
<reference evidence="8" key="1">
    <citation type="submission" date="2017-01" db="EMBL/GenBank/DDBJ databases">
        <authorList>
            <person name="Varghese N."/>
            <person name="Submissions S."/>
        </authorList>
    </citation>
    <scope>NUCLEOTIDE SEQUENCE [LARGE SCALE GENOMIC DNA]</scope>
    <source>
        <strain evidence="8">DSM 21054</strain>
    </source>
</reference>
<evidence type="ECO:0000256" key="2">
    <source>
        <dbReference type="ARBA" id="ARBA00022475"/>
    </source>
</evidence>
<keyword evidence="8" id="KW-1185">Reference proteome</keyword>
<dbReference type="GO" id="GO:0009247">
    <property type="term" value="P:glycolipid biosynthetic process"/>
    <property type="evidence" value="ECO:0007669"/>
    <property type="project" value="UniProtKB-ARBA"/>
</dbReference>
<evidence type="ECO:0000313" key="7">
    <source>
        <dbReference type="EMBL" id="SIT34563.1"/>
    </source>
</evidence>
<evidence type="ECO:0000256" key="5">
    <source>
        <dbReference type="ARBA" id="ARBA00023136"/>
    </source>
</evidence>
<keyword evidence="6 7" id="KW-0012">Acyltransferase</keyword>
<dbReference type="PANTHER" id="PTHR30606:SF10">
    <property type="entry name" value="PHOSPHATIDYLINOSITOL MANNOSIDE ACYLTRANSFERASE"/>
    <property type="match status" value="1"/>
</dbReference>
<evidence type="ECO:0000256" key="1">
    <source>
        <dbReference type="ARBA" id="ARBA00004533"/>
    </source>
</evidence>
<organism evidence="7 8">
    <name type="scientific">Filimonas lacunae</name>
    <dbReference type="NCBI Taxonomy" id="477680"/>
    <lineage>
        <taxon>Bacteria</taxon>
        <taxon>Pseudomonadati</taxon>
        <taxon>Bacteroidota</taxon>
        <taxon>Chitinophagia</taxon>
        <taxon>Chitinophagales</taxon>
        <taxon>Chitinophagaceae</taxon>
        <taxon>Filimonas</taxon>
    </lineage>
</organism>
<dbReference type="InterPro" id="IPR004960">
    <property type="entry name" value="LipA_acyltrans"/>
</dbReference>
<dbReference type="AlphaFoldDB" id="A0A1N7RHF1"/>
<keyword evidence="5" id="KW-0472">Membrane</keyword>
<dbReference type="OrthoDB" id="1373292at2"/>
<dbReference type="STRING" id="477680.SAMN05421788_11734"/>
<name>A0A1N7RHF1_9BACT</name>
<evidence type="ECO:0000256" key="6">
    <source>
        <dbReference type="ARBA" id="ARBA00023315"/>
    </source>
</evidence>